<proteinExistence type="predicted"/>
<feature type="transmembrane region" description="Helical" evidence="1">
    <location>
        <begin position="96"/>
        <end position="115"/>
    </location>
</feature>
<dbReference type="AlphaFoldDB" id="A0A0F9PYV2"/>
<sequence length="136" mass="15584">MKKILSTLFVGIFLISFISSFSDAELPQICGGDSELLIGCLGDEELVFLAGEVPTEYREGLRLPIEVEEEVPIEEPKIPLFLFTIVSFLGISGEDIIFFEAIMIFFLLLILFIFIKRRKKKEEEEKKKKESQPKHL</sequence>
<comment type="caution">
    <text evidence="2">The sequence shown here is derived from an EMBL/GenBank/DDBJ whole genome shotgun (WGS) entry which is preliminary data.</text>
</comment>
<name>A0A0F9PYV2_9ZZZZ</name>
<gene>
    <name evidence="2" type="ORF">LCGC14_0784160</name>
</gene>
<protein>
    <submittedName>
        <fullName evidence="2">Uncharacterized protein</fullName>
    </submittedName>
</protein>
<evidence type="ECO:0000256" key="1">
    <source>
        <dbReference type="SAM" id="Phobius"/>
    </source>
</evidence>
<evidence type="ECO:0000313" key="2">
    <source>
        <dbReference type="EMBL" id="KKN35389.1"/>
    </source>
</evidence>
<keyword evidence="1" id="KW-0472">Membrane</keyword>
<keyword evidence="1" id="KW-0812">Transmembrane</keyword>
<accession>A0A0F9PYV2</accession>
<dbReference type="EMBL" id="LAZR01002041">
    <property type="protein sequence ID" value="KKN35389.1"/>
    <property type="molecule type" value="Genomic_DNA"/>
</dbReference>
<keyword evidence="1" id="KW-1133">Transmembrane helix</keyword>
<reference evidence="2" key="1">
    <citation type="journal article" date="2015" name="Nature">
        <title>Complex archaea that bridge the gap between prokaryotes and eukaryotes.</title>
        <authorList>
            <person name="Spang A."/>
            <person name="Saw J.H."/>
            <person name="Jorgensen S.L."/>
            <person name="Zaremba-Niedzwiedzka K."/>
            <person name="Martijn J."/>
            <person name="Lind A.E."/>
            <person name="van Eijk R."/>
            <person name="Schleper C."/>
            <person name="Guy L."/>
            <person name="Ettema T.J."/>
        </authorList>
    </citation>
    <scope>NUCLEOTIDE SEQUENCE</scope>
</reference>
<organism evidence="2">
    <name type="scientific">marine sediment metagenome</name>
    <dbReference type="NCBI Taxonomy" id="412755"/>
    <lineage>
        <taxon>unclassified sequences</taxon>
        <taxon>metagenomes</taxon>
        <taxon>ecological metagenomes</taxon>
    </lineage>
</organism>